<accession>A0A011MSW7</accession>
<feature type="domain" description="Reverse transcriptase" evidence="8">
    <location>
        <begin position="1"/>
        <end position="244"/>
    </location>
</feature>
<dbReference type="SUPFAM" id="SSF56672">
    <property type="entry name" value="DNA/RNA polymerases"/>
    <property type="match status" value="1"/>
</dbReference>
<dbReference type="PRINTS" id="PR00866">
    <property type="entry name" value="RNADNAPOLMS"/>
</dbReference>
<evidence type="ECO:0000256" key="2">
    <source>
        <dbReference type="ARBA" id="ARBA00022695"/>
    </source>
</evidence>
<comment type="caution">
    <text evidence="9">The sequence shown here is derived from an EMBL/GenBank/DDBJ whole genome shotgun (WGS) entry which is preliminary data.</text>
</comment>
<proteinExistence type="inferred from homology"/>
<dbReference type="PROSITE" id="PS50878">
    <property type="entry name" value="RT_POL"/>
    <property type="match status" value="1"/>
</dbReference>
<dbReference type="STRING" id="1454001.AW08_03032"/>
<dbReference type="AlphaFoldDB" id="A0A011MSW7"/>
<keyword evidence="4" id="KW-0460">Magnesium</keyword>
<gene>
    <name evidence="9" type="ORF">AW08_03032</name>
</gene>
<dbReference type="InterPro" id="IPR000123">
    <property type="entry name" value="Reverse_transcriptase_msDNA"/>
</dbReference>
<keyword evidence="2" id="KW-0548">Nucleotidyltransferase</keyword>
<dbReference type="InterPro" id="IPR000477">
    <property type="entry name" value="RT_dom"/>
</dbReference>
<sequence length="316" mass="35559">MNPSPSDSPSYNGRPIRSIQSLAKAVYCKPQRLAFVSERASDLYRVAKEVPKADGTVRRTYDAKKLLKDIHRLIKTEILDRVDFPPYLTGSLKGQDYKSNAEIHVGAAIVIAEDIGNFFPSTTAERVLDIWRNFFRFSAEVAQCLTNLTTRNNELPQGAITSPQLANLVFWRNEPQLHARFKADGVDYSRFVDDVVASSKTPITPKKKTEIIAAIYGLMKRSGYQPKRRKHELKTARERMTVTTLNVNDTVGIPKEERSRIRAAVHRLEGLVTSGRGEVDLKHEYAVVAGKVNNLGRFHPGEARTLRERLAALDLC</sequence>
<evidence type="ECO:0000256" key="4">
    <source>
        <dbReference type="ARBA" id="ARBA00022842"/>
    </source>
</evidence>
<protein>
    <submittedName>
        <fullName evidence="9">Retron-type reverse transcriptase</fullName>
    </submittedName>
</protein>
<keyword evidence="1" id="KW-0808">Transferase</keyword>
<evidence type="ECO:0000313" key="10">
    <source>
        <dbReference type="Proteomes" id="UP000020218"/>
    </source>
</evidence>
<dbReference type="CDD" id="cd03487">
    <property type="entry name" value="RT_Bac_retron_II"/>
    <property type="match status" value="1"/>
</dbReference>
<name>A0A011MSW7_9PROT</name>
<evidence type="ECO:0000256" key="3">
    <source>
        <dbReference type="ARBA" id="ARBA00022723"/>
    </source>
</evidence>
<reference evidence="9" key="1">
    <citation type="submission" date="2014-02" db="EMBL/GenBank/DDBJ databases">
        <title>Expanding our view of genomic diversity in Candidatus Accumulibacter clades.</title>
        <authorList>
            <person name="Skennerton C.T."/>
            <person name="Barr J.J."/>
            <person name="Slater F.R."/>
            <person name="Bond P.L."/>
            <person name="Tyson G.W."/>
        </authorList>
    </citation>
    <scope>NUCLEOTIDE SEQUENCE [LARGE SCALE GENOMIC DNA]</scope>
</reference>
<keyword evidence="10" id="KW-1185">Reference proteome</keyword>
<dbReference type="GO" id="GO:0046872">
    <property type="term" value="F:metal ion binding"/>
    <property type="evidence" value="ECO:0007669"/>
    <property type="project" value="UniProtKB-KW"/>
</dbReference>
<dbReference type="InterPro" id="IPR043502">
    <property type="entry name" value="DNA/RNA_pol_sf"/>
</dbReference>
<evidence type="ECO:0000313" key="9">
    <source>
        <dbReference type="EMBL" id="EXI65661.1"/>
    </source>
</evidence>
<keyword evidence="3" id="KW-0479">Metal-binding</keyword>
<evidence type="ECO:0000259" key="8">
    <source>
        <dbReference type="PROSITE" id="PS50878"/>
    </source>
</evidence>
<evidence type="ECO:0000256" key="7">
    <source>
        <dbReference type="ARBA" id="ARBA00034120"/>
    </source>
</evidence>
<keyword evidence="5 9" id="KW-0695">RNA-directed DNA polymerase</keyword>
<dbReference type="GO" id="GO:0003723">
    <property type="term" value="F:RNA binding"/>
    <property type="evidence" value="ECO:0007669"/>
    <property type="project" value="InterPro"/>
</dbReference>
<dbReference type="Proteomes" id="UP000020218">
    <property type="component" value="Unassembled WGS sequence"/>
</dbReference>
<dbReference type="EMBL" id="JFAX01000020">
    <property type="protein sequence ID" value="EXI65661.1"/>
    <property type="molecule type" value="Genomic_DNA"/>
</dbReference>
<evidence type="ECO:0000256" key="6">
    <source>
        <dbReference type="ARBA" id="ARBA00023118"/>
    </source>
</evidence>
<dbReference type="GO" id="GO:0051607">
    <property type="term" value="P:defense response to virus"/>
    <property type="evidence" value="ECO:0007669"/>
    <property type="project" value="UniProtKB-KW"/>
</dbReference>
<evidence type="ECO:0000256" key="1">
    <source>
        <dbReference type="ARBA" id="ARBA00022679"/>
    </source>
</evidence>
<dbReference type="Pfam" id="PF00078">
    <property type="entry name" value="RVT_1"/>
    <property type="match status" value="1"/>
</dbReference>
<keyword evidence="6" id="KW-0051">Antiviral defense</keyword>
<organism evidence="9 10">
    <name type="scientific">Candidatus Accumulibacter adjunctus</name>
    <dbReference type="NCBI Taxonomy" id="1454001"/>
    <lineage>
        <taxon>Bacteria</taxon>
        <taxon>Pseudomonadati</taxon>
        <taxon>Pseudomonadota</taxon>
        <taxon>Betaproteobacteria</taxon>
        <taxon>Candidatus Accumulibacter</taxon>
    </lineage>
</organism>
<evidence type="ECO:0000256" key="5">
    <source>
        <dbReference type="ARBA" id="ARBA00022918"/>
    </source>
</evidence>
<dbReference type="GO" id="GO:0003964">
    <property type="term" value="F:RNA-directed DNA polymerase activity"/>
    <property type="evidence" value="ECO:0007669"/>
    <property type="project" value="UniProtKB-KW"/>
</dbReference>
<comment type="similarity">
    <text evidence="7">Belongs to the bacterial reverse transcriptase family.</text>
</comment>